<dbReference type="Gene3D" id="2.160.20.10">
    <property type="entry name" value="Single-stranded right-handed beta-helix, Pectin lyase-like"/>
    <property type="match status" value="2"/>
</dbReference>
<evidence type="ECO:0000313" key="3">
    <source>
        <dbReference type="EMBL" id="QOR71432.1"/>
    </source>
</evidence>
<dbReference type="EMBL" id="CP063169">
    <property type="protein sequence ID" value="QOR71432.1"/>
    <property type="molecule type" value="Genomic_DNA"/>
</dbReference>
<dbReference type="SUPFAM" id="SSF51126">
    <property type="entry name" value="Pectin lyase-like"/>
    <property type="match status" value="3"/>
</dbReference>
<feature type="domain" description="Rhamnogalacturonase A/B/Epimerase-like pectate lyase" evidence="2">
    <location>
        <begin position="441"/>
        <end position="488"/>
    </location>
</feature>
<sequence length="744" mass="77939">MKRRVFLGTASAGLVSAIAAGPAVAASPGSGPLPAGLGAGRSCAAPVVPEAVPSSELIRFPEAAYATEPDAPGVLNVKTLFGAVGDGVTDDTDAIIAAIDAVEGGIADSIPEERPFHIGPLTTQKVIYFPEGTYLVSRTLVYSFPYFTTRPTTTIEGHTSLRLRGESQTGTVIRLADNAPGFGEGEQRPVLAWGKAYENDNPYNNTAGSNFLENLTVDTGSGNSGAIGVILSGSNCNALRNVTIRSGDGAGVAGLDLFVAGTQWYGYNVDIHGFDVGVRFADTGAACCGFERFSLYDQNVHAVEVTFGSLSLFNLRTNGSVPAVVVDGEGAMATITASDLRTDAAGLAAITLGRGALAVRDVAVSGFASGIERDGAVVEPASIGHYVSEGPFTALPTEPATALGLRPPAPGGFTCPPGRAGALGYPPGRPYEHSWGDPSTWVSVADFGTVADAIADDTAAIAAAFASGAATIWFPPGQYRVTDTIEIPGSVNRINFMYCRINVDEVLVQPAGTSVEDEYSVFRITGSYDDEPLLLEDLYTRPMPSVPGAYRMFEHASDRTLLMQDMHLHQAAAYRNTAPGGVVHFEAVASRTSGVGEGNPAIVLDGGKVAWARHINPEDGFPDILVRGGSQLWVLSMKKQNKGTMLHVEGNSVVEILGAIVFGGRTEDGIPLIRCIDSTVSVSLAHRTAPGILRGYTPLVHETRDGVDGYVHDSELPARNVPPLSDAERFLPLYVARHTAAQPI</sequence>
<name>A0A7M1SXH1_9MICO</name>
<evidence type="ECO:0000256" key="1">
    <source>
        <dbReference type="SAM" id="SignalP"/>
    </source>
</evidence>
<reference evidence="3 4" key="1">
    <citation type="submission" date="2020-10" db="EMBL/GenBank/DDBJ databases">
        <title>Haloactinobacterium sp. RN3S43, a bacterium isolated from saline soil.</title>
        <authorList>
            <person name="Sun J.-Q."/>
        </authorList>
    </citation>
    <scope>NUCLEOTIDE SEQUENCE [LARGE SCALE GENOMIC DNA]</scope>
    <source>
        <strain evidence="3 4">RN3S43</strain>
    </source>
</reference>
<protein>
    <recommendedName>
        <fullName evidence="2">Rhamnogalacturonase A/B/Epimerase-like pectate lyase domain-containing protein</fullName>
    </recommendedName>
</protein>
<gene>
    <name evidence="3" type="ORF">IM660_03795</name>
</gene>
<evidence type="ECO:0000259" key="2">
    <source>
        <dbReference type="Pfam" id="PF12708"/>
    </source>
</evidence>
<dbReference type="KEGG" id="halt:IM660_03795"/>
<accession>A0A7M1SXH1</accession>
<keyword evidence="1" id="KW-0732">Signal</keyword>
<evidence type="ECO:0000313" key="4">
    <source>
        <dbReference type="Proteomes" id="UP000593758"/>
    </source>
</evidence>
<dbReference type="AlphaFoldDB" id="A0A7M1SXH1"/>
<organism evidence="3 4">
    <name type="scientific">Ruania alkalisoli</name>
    <dbReference type="NCBI Taxonomy" id="2779775"/>
    <lineage>
        <taxon>Bacteria</taxon>
        <taxon>Bacillati</taxon>
        <taxon>Actinomycetota</taxon>
        <taxon>Actinomycetes</taxon>
        <taxon>Micrococcales</taxon>
        <taxon>Ruaniaceae</taxon>
        <taxon>Ruania</taxon>
    </lineage>
</organism>
<dbReference type="InterPro" id="IPR011050">
    <property type="entry name" value="Pectin_lyase_fold/virulence"/>
</dbReference>
<feature type="domain" description="Rhamnogalacturonase A/B/Epimerase-like pectate lyase" evidence="2">
    <location>
        <begin position="75"/>
        <end position="279"/>
    </location>
</feature>
<dbReference type="InterPro" id="IPR024535">
    <property type="entry name" value="RHGA/B-epi-like_pectate_lyase"/>
</dbReference>
<proteinExistence type="predicted"/>
<dbReference type="RefSeq" id="WP_193498093.1">
    <property type="nucleotide sequence ID" value="NZ_CP063169.1"/>
</dbReference>
<dbReference type="InterPro" id="IPR012334">
    <property type="entry name" value="Pectin_lyas_fold"/>
</dbReference>
<keyword evidence="4" id="KW-1185">Reference proteome</keyword>
<feature type="signal peptide" evidence="1">
    <location>
        <begin position="1"/>
        <end position="25"/>
    </location>
</feature>
<dbReference type="Pfam" id="PF12708">
    <property type="entry name" value="Pect-lyase_RHGA_epim"/>
    <property type="match status" value="2"/>
</dbReference>
<dbReference type="Proteomes" id="UP000593758">
    <property type="component" value="Chromosome"/>
</dbReference>
<feature type="chain" id="PRO_5032551102" description="Rhamnogalacturonase A/B/Epimerase-like pectate lyase domain-containing protein" evidence="1">
    <location>
        <begin position="26"/>
        <end position="744"/>
    </location>
</feature>